<sequence>MSNNTNIHVFTDETLAEHDFEIAVKVNQATTKHVARKMVRMTAPQQMRAQSRSGIKELMFDEQTLDAILAHIPR</sequence>
<dbReference type="KEGG" id="cfar:CI104_14560"/>
<organism evidence="1">
    <name type="scientific">Citrobacter farmeri</name>
    <dbReference type="NCBI Taxonomy" id="67824"/>
    <lineage>
        <taxon>Bacteria</taxon>
        <taxon>Pseudomonadati</taxon>
        <taxon>Pseudomonadota</taxon>
        <taxon>Gammaproteobacteria</taxon>
        <taxon>Enterobacterales</taxon>
        <taxon>Enterobacteriaceae</taxon>
        <taxon>Citrobacter</taxon>
    </lineage>
</organism>
<accession>A0A8H9NSL8</accession>
<protein>
    <submittedName>
        <fullName evidence="1">Uncharacterized protein</fullName>
    </submittedName>
</protein>
<dbReference type="Proteomes" id="UP000864563">
    <property type="component" value="Unassembled WGS sequence"/>
</dbReference>
<evidence type="ECO:0000313" key="1">
    <source>
        <dbReference type="EMBL" id="HAT1584552.1"/>
    </source>
</evidence>
<comment type="caution">
    <text evidence="1">The sequence shown here is derived from an EMBL/GenBank/DDBJ whole genome shotgun (WGS) entry which is preliminary data.</text>
</comment>
<name>A0A8H9NSL8_9ENTR</name>
<gene>
    <name evidence="1" type="ORF">I8Y00_000857</name>
</gene>
<reference evidence="1" key="1">
    <citation type="journal article" date="2018" name="Genome Biol.">
        <title>SKESA: strategic k-mer extension for scrupulous assemblies.</title>
        <authorList>
            <person name="Souvorov A."/>
            <person name="Agarwala R."/>
            <person name="Lipman D.J."/>
        </authorList>
    </citation>
    <scope>NUCLEOTIDE SEQUENCE</scope>
    <source>
        <strain evidence="1">YDC697-2</strain>
    </source>
</reference>
<reference evidence="1" key="2">
    <citation type="submission" date="2020-11" db="EMBL/GenBank/DDBJ databases">
        <authorList>
            <consortium name="NCBI Pathogen Detection Project"/>
        </authorList>
    </citation>
    <scope>NUCLEOTIDE SEQUENCE</scope>
    <source>
        <strain evidence="1">YDC697-2</strain>
    </source>
</reference>
<proteinExistence type="predicted"/>
<dbReference type="GeneID" id="92972947"/>
<dbReference type="RefSeq" id="WP_042318566.1">
    <property type="nucleotide sequence ID" value="NZ_CABMNX010000001.1"/>
</dbReference>
<dbReference type="EMBL" id="DACSDU010000003">
    <property type="protein sequence ID" value="HAT1584552.1"/>
    <property type="molecule type" value="Genomic_DNA"/>
</dbReference>
<dbReference type="AlphaFoldDB" id="A0A8H9NSL8"/>
<dbReference type="OrthoDB" id="6592382at2"/>